<proteinExistence type="predicted"/>
<dbReference type="EMBL" id="JAHRIP010069186">
    <property type="protein sequence ID" value="MEQ2308559.1"/>
    <property type="molecule type" value="Genomic_DNA"/>
</dbReference>
<evidence type="ECO:0000313" key="2">
    <source>
        <dbReference type="EMBL" id="MEQ2308559.1"/>
    </source>
</evidence>
<comment type="caution">
    <text evidence="2">The sequence shown here is derived from an EMBL/GenBank/DDBJ whole genome shotgun (WGS) entry which is preliminary data.</text>
</comment>
<evidence type="ECO:0000313" key="3">
    <source>
        <dbReference type="Proteomes" id="UP001469553"/>
    </source>
</evidence>
<evidence type="ECO:0000256" key="1">
    <source>
        <dbReference type="SAM" id="MobiDB-lite"/>
    </source>
</evidence>
<feature type="region of interest" description="Disordered" evidence="1">
    <location>
        <begin position="106"/>
        <end position="129"/>
    </location>
</feature>
<gene>
    <name evidence="2" type="ORF">AMECASPLE_029383</name>
</gene>
<accession>A0ABV0ZQM3</accession>
<dbReference type="Proteomes" id="UP001469553">
    <property type="component" value="Unassembled WGS sequence"/>
</dbReference>
<name>A0ABV0ZQM3_9TELE</name>
<protein>
    <submittedName>
        <fullName evidence="2">Uncharacterized protein</fullName>
    </submittedName>
</protein>
<keyword evidence="3" id="KW-1185">Reference proteome</keyword>
<reference evidence="2 3" key="1">
    <citation type="submission" date="2021-06" db="EMBL/GenBank/DDBJ databases">
        <authorList>
            <person name="Palmer J.M."/>
        </authorList>
    </citation>
    <scope>NUCLEOTIDE SEQUENCE [LARGE SCALE GENOMIC DNA]</scope>
    <source>
        <strain evidence="2 3">AS_MEX2019</strain>
        <tissue evidence="2">Muscle</tissue>
    </source>
</reference>
<organism evidence="2 3">
    <name type="scientific">Ameca splendens</name>
    <dbReference type="NCBI Taxonomy" id="208324"/>
    <lineage>
        <taxon>Eukaryota</taxon>
        <taxon>Metazoa</taxon>
        <taxon>Chordata</taxon>
        <taxon>Craniata</taxon>
        <taxon>Vertebrata</taxon>
        <taxon>Euteleostomi</taxon>
        <taxon>Actinopterygii</taxon>
        <taxon>Neopterygii</taxon>
        <taxon>Teleostei</taxon>
        <taxon>Neoteleostei</taxon>
        <taxon>Acanthomorphata</taxon>
        <taxon>Ovalentaria</taxon>
        <taxon>Atherinomorphae</taxon>
        <taxon>Cyprinodontiformes</taxon>
        <taxon>Goodeidae</taxon>
        <taxon>Ameca</taxon>
    </lineage>
</organism>
<sequence length="129" mass="13902">MHRNCHNQQGAWRSLRESFFRPAYQSAAQEPSSYRRMSSSSTLFGPVSPNPHSAFQIQICALAPARKVPSGYTLGGAKARSLSPQTAAGKAYLRPQFALNVGGYRPAAAQSPGCPQKHQSRRVCSGNGP</sequence>